<protein>
    <recommendedName>
        <fullName evidence="4">Phosphoribulokinase/uridine kinase domain-containing protein</fullName>
    </recommendedName>
</protein>
<dbReference type="GeneID" id="36569454"/>
<dbReference type="OrthoDB" id="10041966at2759"/>
<evidence type="ECO:0000313" key="3">
    <source>
        <dbReference type="Proteomes" id="UP000241818"/>
    </source>
</evidence>
<evidence type="ECO:0008006" key="4">
    <source>
        <dbReference type="Google" id="ProtNLM"/>
    </source>
</evidence>
<accession>A0A2T3AQ85</accession>
<dbReference type="InterPro" id="IPR027417">
    <property type="entry name" value="P-loop_NTPase"/>
</dbReference>
<dbReference type="FunCoup" id="A0A2T3AQ85">
    <property type="interactions" value="38"/>
</dbReference>
<proteinExistence type="predicted"/>
<dbReference type="RefSeq" id="XP_024716823.1">
    <property type="nucleotide sequence ID" value="XM_024861373.1"/>
</dbReference>
<organism evidence="2 3">
    <name type="scientific">Amorphotheca resinae ATCC 22711</name>
    <dbReference type="NCBI Taxonomy" id="857342"/>
    <lineage>
        <taxon>Eukaryota</taxon>
        <taxon>Fungi</taxon>
        <taxon>Dikarya</taxon>
        <taxon>Ascomycota</taxon>
        <taxon>Pezizomycotina</taxon>
        <taxon>Leotiomycetes</taxon>
        <taxon>Helotiales</taxon>
        <taxon>Amorphothecaceae</taxon>
        <taxon>Amorphotheca</taxon>
    </lineage>
</organism>
<gene>
    <name evidence="2" type="ORF">M430DRAFT_110619</name>
</gene>
<evidence type="ECO:0000256" key="1">
    <source>
        <dbReference type="SAM" id="MobiDB-lite"/>
    </source>
</evidence>
<dbReference type="EMBL" id="KZ679019">
    <property type="protein sequence ID" value="PSS07167.1"/>
    <property type="molecule type" value="Genomic_DNA"/>
</dbReference>
<feature type="region of interest" description="Disordered" evidence="1">
    <location>
        <begin position="84"/>
        <end position="103"/>
    </location>
</feature>
<dbReference type="Proteomes" id="UP000241818">
    <property type="component" value="Unassembled WGS sequence"/>
</dbReference>
<evidence type="ECO:0000313" key="2">
    <source>
        <dbReference type="EMBL" id="PSS07167.1"/>
    </source>
</evidence>
<dbReference type="InParanoid" id="A0A2T3AQ85"/>
<dbReference type="AlphaFoldDB" id="A0A2T3AQ85"/>
<keyword evidence="3" id="KW-1185">Reference proteome</keyword>
<dbReference type="Gene3D" id="3.40.50.300">
    <property type="entry name" value="P-loop containing nucleotide triphosphate hydrolases"/>
    <property type="match status" value="1"/>
</dbReference>
<dbReference type="STRING" id="857342.A0A2T3AQ85"/>
<reference evidence="2 3" key="1">
    <citation type="journal article" date="2018" name="New Phytol.">
        <title>Comparative genomics and transcriptomics depict ericoid mycorrhizal fungi as versatile saprotrophs and plant mutualists.</title>
        <authorList>
            <person name="Martino E."/>
            <person name="Morin E."/>
            <person name="Grelet G.A."/>
            <person name="Kuo A."/>
            <person name="Kohler A."/>
            <person name="Daghino S."/>
            <person name="Barry K.W."/>
            <person name="Cichocki N."/>
            <person name="Clum A."/>
            <person name="Dockter R.B."/>
            <person name="Hainaut M."/>
            <person name="Kuo R.C."/>
            <person name="LaButti K."/>
            <person name="Lindahl B.D."/>
            <person name="Lindquist E.A."/>
            <person name="Lipzen A."/>
            <person name="Khouja H.R."/>
            <person name="Magnuson J."/>
            <person name="Murat C."/>
            <person name="Ohm R.A."/>
            <person name="Singer S.W."/>
            <person name="Spatafora J.W."/>
            <person name="Wang M."/>
            <person name="Veneault-Fourrey C."/>
            <person name="Henrissat B."/>
            <person name="Grigoriev I.V."/>
            <person name="Martin F.M."/>
            <person name="Perotto S."/>
        </authorList>
    </citation>
    <scope>NUCLEOTIDE SEQUENCE [LARGE SCALE GENOMIC DNA]</scope>
    <source>
        <strain evidence="2 3">ATCC 22711</strain>
    </source>
</reference>
<sequence length="260" mass="28730">MASPRKAVVVAVSGCSSSGKSTLSRLLCDVFPNCFVLHADDFYKPEAEIPTKDGVLDWDCADALSIPDMIRSLEYIHRNGAYPPDLHSKEAQNPSTPPPAIPSTLLSSLRSQVQAWSSSAGHSLLSPSPLPIFILDGFLLYAQSMTALQPQLDIRLFLRTSEEQAKKRRAKRAGYATLEGFWEDPPGYVENIVWPNYVRDHAFLFKDGDVEGEVDEAVMREHGIECLGKGDVDMATTVEWAVNVLMRRLPEVIGERGQGK</sequence>
<name>A0A2T3AQ85_AMORE</name>
<dbReference type="PANTHER" id="PTHR10285">
    <property type="entry name" value="URIDINE KINASE"/>
    <property type="match status" value="1"/>
</dbReference>
<dbReference type="SUPFAM" id="SSF52540">
    <property type="entry name" value="P-loop containing nucleoside triphosphate hydrolases"/>
    <property type="match status" value="1"/>
</dbReference>
<dbReference type="CDD" id="cd02024">
    <property type="entry name" value="NRK1"/>
    <property type="match status" value="1"/>
</dbReference>